<dbReference type="OrthoDB" id="9787351at2"/>
<dbReference type="RefSeq" id="WP_122628542.1">
    <property type="nucleotide sequence ID" value="NZ_UPPP01000077.1"/>
</dbReference>
<evidence type="ECO:0000259" key="1">
    <source>
        <dbReference type="Pfam" id="PF07796"/>
    </source>
</evidence>
<protein>
    <recommendedName>
        <fullName evidence="1">DUF1638 domain-containing protein</fullName>
    </recommendedName>
</protein>
<organism evidence="2 3">
    <name type="scientific">Lucifera butyrica</name>
    <dbReference type="NCBI Taxonomy" id="1351585"/>
    <lineage>
        <taxon>Bacteria</taxon>
        <taxon>Bacillati</taxon>
        <taxon>Bacillota</taxon>
        <taxon>Negativicutes</taxon>
        <taxon>Veillonellales</taxon>
        <taxon>Veillonellaceae</taxon>
        <taxon>Lucifera</taxon>
    </lineage>
</organism>
<evidence type="ECO:0000313" key="3">
    <source>
        <dbReference type="Proteomes" id="UP000277811"/>
    </source>
</evidence>
<keyword evidence="3" id="KW-1185">Reference proteome</keyword>
<evidence type="ECO:0000313" key="2">
    <source>
        <dbReference type="EMBL" id="VBB07610.1"/>
    </source>
</evidence>
<accession>A0A498R9J1</accession>
<proteinExistence type="predicted"/>
<dbReference type="EMBL" id="UPPP01000077">
    <property type="protein sequence ID" value="VBB07610.1"/>
    <property type="molecule type" value="Genomic_DNA"/>
</dbReference>
<dbReference type="AlphaFoldDB" id="A0A498R9J1"/>
<dbReference type="Proteomes" id="UP000277811">
    <property type="component" value="Unassembled WGS sequence"/>
</dbReference>
<sequence>MLRLKVIACDVLNREISLLSSQSRCYVDVTFLHQGLHDTPEKLRVLLQQEIDKANSGFPYNYYNTVPDYDYILVGYGLCSNGIAGISSRRIPLVIPRGHDCITLLLGSKETYRCCFQDHPGTYWFSAGWIERGWQPSELKYKVLYEEYSRKYGEENAEYLMTMEQHWMKDYRQAAYICWDILNNSEYYRKFTQDTAKYLAWNYLEIQGKQGLLQRVLNGVFNDSEVLVVPPEKKVIPSYDDSIITFE</sequence>
<dbReference type="Pfam" id="PF07796">
    <property type="entry name" value="DUF1638"/>
    <property type="match status" value="1"/>
</dbReference>
<name>A0A498R9J1_9FIRM</name>
<feature type="domain" description="DUF1638" evidence="1">
    <location>
        <begin position="31"/>
        <end position="217"/>
    </location>
</feature>
<dbReference type="InterPro" id="IPR012437">
    <property type="entry name" value="DUF1638"/>
</dbReference>
<gene>
    <name evidence="2" type="ORF">LUCI_2875</name>
</gene>
<reference evidence="2 3" key="1">
    <citation type="submission" date="2018-06" db="EMBL/GenBank/DDBJ databases">
        <authorList>
            <person name="Strepis N."/>
        </authorList>
    </citation>
    <scope>NUCLEOTIDE SEQUENCE [LARGE SCALE GENOMIC DNA]</scope>
    <source>
        <strain evidence="2">LUCI</strain>
    </source>
</reference>